<keyword evidence="3" id="KW-1003">Cell membrane</keyword>
<dbReference type="OrthoDB" id="9804819at2"/>
<evidence type="ECO:0000256" key="4">
    <source>
        <dbReference type="ARBA" id="ARBA00022741"/>
    </source>
</evidence>
<accession>A0A6M5UAT2</accession>
<evidence type="ECO:0000256" key="7">
    <source>
        <dbReference type="ARBA" id="ARBA00023136"/>
    </source>
</evidence>
<evidence type="ECO:0000313" key="12">
    <source>
        <dbReference type="EMBL" id="QJW35340.1"/>
    </source>
</evidence>
<dbReference type="GO" id="GO:0005524">
    <property type="term" value="F:ATP binding"/>
    <property type="evidence" value="ECO:0007669"/>
    <property type="project" value="UniProtKB-KW"/>
</dbReference>
<comment type="similarity">
    <text evidence="9">Belongs to the ABC transporter superfamily. Drug exporter-1 (DrugE1) (TC 3.A.1.105) family.</text>
</comment>
<feature type="domain" description="ABC transporter" evidence="11">
    <location>
        <begin position="8"/>
        <end position="242"/>
    </location>
</feature>
<keyword evidence="6" id="KW-1278">Translocase</keyword>
<evidence type="ECO:0000256" key="2">
    <source>
        <dbReference type="ARBA" id="ARBA00022448"/>
    </source>
</evidence>
<keyword evidence="13" id="KW-1185">Reference proteome</keyword>
<organism evidence="12 13">
    <name type="scientific">Cellulosimicrobium protaetiae</name>
    <dbReference type="NCBI Taxonomy" id="2587808"/>
    <lineage>
        <taxon>Bacteria</taxon>
        <taxon>Bacillati</taxon>
        <taxon>Actinomycetota</taxon>
        <taxon>Actinomycetes</taxon>
        <taxon>Micrococcales</taxon>
        <taxon>Promicromonosporaceae</taxon>
        <taxon>Cellulosimicrobium</taxon>
    </lineage>
</organism>
<evidence type="ECO:0000256" key="8">
    <source>
        <dbReference type="ARBA" id="ARBA00023251"/>
    </source>
</evidence>
<dbReference type="PANTHER" id="PTHR42711">
    <property type="entry name" value="ABC TRANSPORTER ATP-BINDING PROTEIN"/>
    <property type="match status" value="1"/>
</dbReference>
<dbReference type="Gene3D" id="3.40.50.300">
    <property type="entry name" value="P-loop containing nucleotide triphosphate hydrolases"/>
    <property type="match status" value="1"/>
</dbReference>
<gene>
    <name evidence="12" type="ORF">FIC82_003115</name>
</gene>
<name>A0A6M5UAT2_9MICO</name>
<keyword evidence="2" id="KW-0813">Transport</keyword>
<dbReference type="InterPro" id="IPR027417">
    <property type="entry name" value="P-loop_NTPase"/>
</dbReference>
<dbReference type="NCBIfam" id="TIGR01188">
    <property type="entry name" value="drrA"/>
    <property type="match status" value="1"/>
</dbReference>
<evidence type="ECO:0000256" key="1">
    <source>
        <dbReference type="ARBA" id="ARBA00004413"/>
    </source>
</evidence>
<dbReference type="GO" id="GO:0046677">
    <property type="term" value="P:response to antibiotic"/>
    <property type="evidence" value="ECO:0007669"/>
    <property type="project" value="UniProtKB-KW"/>
</dbReference>
<feature type="compositionally biased region" description="Polar residues" evidence="10">
    <location>
        <begin position="260"/>
        <end position="270"/>
    </location>
</feature>
<keyword evidence="5 12" id="KW-0067">ATP-binding</keyword>
<dbReference type="PROSITE" id="PS50893">
    <property type="entry name" value="ABC_TRANSPORTER_2"/>
    <property type="match status" value="1"/>
</dbReference>
<evidence type="ECO:0000256" key="5">
    <source>
        <dbReference type="ARBA" id="ARBA00022840"/>
    </source>
</evidence>
<evidence type="ECO:0000256" key="9">
    <source>
        <dbReference type="ARBA" id="ARBA00049985"/>
    </source>
</evidence>
<dbReference type="GO" id="GO:1900753">
    <property type="term" value="P:doxorubicin transport"/>
    <property type="evidence" value="ECO:0007669"/>
    <property type="project" value="InterPro"/>
</dbReference>
<dbReference type="SUPFAM" id="SSF52540">
    <property type="entry name" value="P-loop containing nucleoside triphosphate hydrolases"/>
    <property type="match status" value="1"/>
</dbReference>
<evidence type="ECO:0000256" key="6">
    <source>
        <dbReference type="ARBA" id="ARBA00022967"/>
    </source>
</evidence>
<dbReference type="InterPro" id="IPR003593">
    <property type="entry name" value="AAA+_ATPase"/>
</dbReference>
<dbReference type="PROSITE" id="PS00211">
    <property type="entry name" value="ABC_TRANSPORTER_1"/>
    <property type="match status" value="1"/>
</dbReference>
<feature type="region of interest" description="Disordered" evidence="10">
    <location>
        <begin position="258"/>
        <end position="287"/>
    </location>
</feature>
<dbReference type="RefSeq" id="WP_154797519.1">
    <property type="nucleotide sequence ID" value="NZ_CP052757.1"/>
</dbReference>
<dbReference type="InterPro" id="IPR050763">
    <property type="entry name" value="ABC_transporter_ATP-binding"/>
</dbReference>
<evidence type="ECO:0000313" key="13">
    <source>
        <dbReference type="Proteomes" id="UP000451354"/>
    </source>
</evidence>
<dbReference type="SMART" id="SM00382">
    <property type="entry name" value="AAA"/>
    <property type="match status" value="1"/>
</dbReference>
<dbReference type="InterPro" id="IPR017871">
    <property type="entry name" value="ABC_transporter-like_CS"/>
</dbReference>
<evidence type="ECO:0000256" key="10">
    <source>
        <dbReference type="SAM" id="MobiDB-lite"/>
    </source>
</evidence>
<keyword evidence="4" id="KW-0547">Nucleotide-binding</keyword>
<dbReference type="GO" id="GO:0005886">
    <property type="term" value="C:plasma membrane"/>
    <property type="evidence" value="ECO:0007669"/>
    <property type="project" value="UniProtKB-SubCell"/>
</dbReference>
<dbReference type="Proteomes" id="UP000451354">
    <property type="component" value="Chromosome"/>
</dbReference>
<proteinExistence type="inferred from homology"/>
<dbReference type="GO" id="GO:0043215">
    <property type="term" value="P:daunorubicin transport"/>
    <property type="evidence" value="ECO:0007669"/>
    <property type="project" value="InterPro"/>
</dbReference>
<evidence type="ECO:0000256" key="3">
    <source>
        <dbReference type="ARBA" id="ARBA00022475"/>
    </source>
</evidence>
<dbReference type="FunFam" id="3.40.50.300:FF:000589">
    <property type="entry name" value="ABC transporter, ATP-binding subunit"/>
    <property type="match status" value="1"/>
</dbReference>
<evidence type="ECO:0000259" key="11">
    <source>
        <dbReference type="PROSITE" id="PS50893"/>
    </source>
</evidence>
<keyword evidence="7" id="KW-0472">Membrane</keyword>
<dbReference type="PANTHER" id="PTHR42711:SF19">
    <property type="entry name" value="DOXORUBICIN RESISTANCE ATP-BINDING PROTEIN DRRA"/>
    <property type="match status" value="1"/>
</dbReference>
<reference evidence="13" key="1">
    <citation type="journal article" date="2022" name="Int. J. Syst. Evol. Microbiol.">
        <title>Cellulosimicrobium protaetiae sp. nov., isolated from the gut of the larva of Protaetia brevitarsis seulensis.</title>
        <authorList>
            <person name="Le Han H."/>
            <person name="Nguyen T.T.H."/>
            <person name="Li Z."/>
            <person name="Shin N.R."/>
            <person name="Kim S.G."/>
        </authorList>
    </citation>
    <scope>NUCLEOTIDE SEQUENCE [LARGE SCALE GENOMIC DNA]</scope>
    <source>
        <strain evidence="13">BI34</strain>
    </source>
</reference>
<dbReference type="InterPro" id="IPR005894">
    <property type="entry name" value="DrrA"/>
</dbReference>
<keyword evidence="8" id="KW-0046">Antibiotic resistance</keyword>
<dbReference type="InterPro" id="IPR003439">
    <property type="entry name" value="ABC_transporter-like_ATP-bd"/>
</dbReference>
<dbReference type="AlphaFoldDB" id="A0A6M5UAT2"/>
<dbReference type="EMBL" id="CP052757">
    <property type="protein sequence ID" value="QJW35340.1"/>
    <property type="molecule type" value="Genomic_DNA"/>
</dbReference>
<dbReference type="Pfam" id="PF00005">
    <property type="entry name" value="ABC_tran"/>
    <property type="match status" value="1"/>
</dbReference>
<comment type="subcellular location">
    <subcellularLocation>
        <location evidence="1">Cell membrane</location>
        <topology evidence="1">Peripheral membrane protein</topology>
        <orientation evidence="1">Cytoplasmic side</orientation>
    </subcellularLocation>
</comment>
<sequence>MSAPDVLVRATGLRKSYGSARRPVRVLDGVDLTLHRGEVLALLGPNGAGKTTTVRILATLLRPDGGTATVAGHDVVRDAARVREVVSLTGQYAAVDEKQSGRENLAMMGRLAHLPRRAARARVDALLDAFDLAAAADRRVGTYSGGMRRRLDLAAGLLTRPQVMFLDEPTTGLDPRSRQTMWDVIRGVVADGTSLFLTTQYLEEADQLADRVALIDDGRVVAEGSPADLKRRVGDASVELTFASPEDSARVGAALAGMTSAPTGSTSGRTTAPGPDHADRGRTTTLRVPTDGSVEHVRDVLAAVAATGVEPLRWEVREPTLDDVFLTLTGHAARTRDRGAEPVPADHEEAAA</sequence>
<dbReference type="GO" id="GO:0016887">
    <property type="term" value="F:ATP hydrolysis activity"/>
    <property type="evidence" value="ECO:0007669"/>
    <property type="project" value="InterPro"/>
</dbReference>
<protein>
    <submittedName>
        <fullName evidence="12">ATP-binding cassette domain-containing protein</fullName>
    </submittedName>
</protein>
<dbReference type="KEGG" id="cprt:FIC82_003115"/>